<dbReference type="Pfam" id="PF01974">
    <property type="entry name" value="tRNA_int_endo"/>
    <property type="match status" value="1"/>
</dbReference>
<dbReference type="GO" id="GO:0005634">
    <property type="term" value="C:nucleus"/>
    <property type="evidence" value="ECO:0007669"/>
    <property type="project" value="UniProtKB-ARBA"/>
</dbReference>
<dbReference type="OrthoDB" id="10249562at2759"/>
<dbReference type="PANTHER" id="PTHR21227:SF0">
    <property type="entry name" value="TRNA-SPLICING ENDONUCLEASE SUBUNIT SEN2"/>
    <property type="match status" value="1"/>
</dbReference>
<dbReference type="InParanoid" id="F0Y7Z8"/>
<comment type="similarity">
    <text evidence="1">Belongs to the tRNA-intron endonuclease family.</text>
</comment>
<feature type="non-terminal residue" evidence="5">
    <location>
        <position position="1"/>
    </location>
</feature>
<sequence length="125" mass="14402">ETPKFGTEVRLGLHEMCYLAARDRLIVRETSDGDALDTAEIRRRCGAWAPLGDVRFDATLAVYAHFRDKKWIVKDGLQFGADFVLYRRSPDVFHAEYCVVVAERDEIVPWRRCKANARLSSDVRK</sequence>
<dbReference type="InterPro" id="IPR036167">
    <property type="entry name" value="tRNA_intron_Endo_cat-like_sf"/>
</dbReference>
<dbReference type="PANTHER" id="PTHR21227">
    <property type="entry name" value="TRNA-SPLICING ENDONUCLEASE SUBUNIT SEN2"/>
    <property type="match status" value="1"/>
</dbReference>
<evidence type="ECO:0000256" key="1">
    <source>
        <dbReference type="ARBA" id="ARBA00008078"/>
    </source>
</evidence>
<evidence type="ECO:0000256" key="3">
    <source>
        <dbReference type="ARBA" id="ARBA00034031"/>
    </source>
</evidence>
<evidence type="ECO:0000256" key="2">
    <source>
        <dbReference type="ARBA" id="ARBA00012573"/>
    </source>
</evidence>
<evidence type="ECO:0000313" key="6">
    <source>
        <dbReference type="Proteomes" id="UP000002729"/>
    </source>
</evidence>
<dbReference type="eggNOG" id="KOG4685">
    <property type="taxonomic scope" value="Eukaryota"/>
</dbReference>
<organism evidence="6">
    <name type="scientific">Aureococcus anophagefferens</name>
    <name type="common">Harmful bloom alga</name>
    <dbReference type="NCBI Taxonomy" id="44056"/>
    <lineage>
        <taxon>Eukaryota</taxon>
        <taxon>Sar</taxon>
        <taxon>Stramenopiles</taxon>
        <taxon>Ochrophyta</taxon>
        <taxon>Pelagophyceae</taxon>
        <taxon>Pelagomonadales</taxon>
        <taxon>Pelagomonadaceae</taxon>
        <taxon>Aureococcus</taxon>
    </lineage>
</organism>
<dbReference type="CDD" id="cd22363">
    <property type="entry name" value="tRNA-intron_lyase_C"/>
    <property type="match status" value="1"/>
</dbReference>
<dbReference type="InterPro" id="IPR006677">
    <property type="entry name" value="tRNA_intron_Endonuc_cat-like"/>
</dbReference>
<gene>
    <name evidence="5" type="ORF">AURANDRAFT_15827</name>
</gene>
<dbReference type="InterPro" id="IPR011856">
    <property type="entry name" value="tRNA_endonuc-like_dom_sf"/>
</dbReference>
<dbReference type="GO" id="GO:0003676">
    <property type="term" value="F:nucleic acid binding"/>
    <property type="evidence" value="ECO:0007669"/>
    <property type="project" value="InterPro"/>
</dbReference>
<dbReference type="AlphaFoldDB" id="F0Y7Z8"/>
<dbReference type="KEGG" id="aaf:AURANDRAFT_15827"/>
<dbReference type="EC" id="4.6.1.16" evidence="2"/>
<reference evidence="5 6" key="1">
    <citation type="journal article" date="2011" name="Proc. Natl. Acad. Sci. U.S.A.">
        <title>Niche of harmful alga Aureococcus anophagefferens revealed through ecogenomics.</title>
        <authorList>
            <person name="Gobler C.J."/>
            <person name="Berry D.L."/>
            <person name="Dyhrman S.T."/>
            <person name="Wilhelm S.W."/>
            <person name="Salamov A."/>
            <person name="Lobanov A.V."/>
            <person name="Zhang Y."/>
            <person name="Collier J.L."/>
            <person name="Wurch L.L."/>
            <person name="Kustka A.B."/>
            <person name="Dill B.D."/>
            <person name="Shah M."/>
            <person name="VerBerkmoes N.C."/>
            <person name="Kuo A."/>
            <person name="Terry A."/>
            <person name="Pangilinan J."/>
            <person name="Lindquist E.A."/>
            <person name="Lucas S."/>
            <person name="Paulsen I.T."/>
            <person name="Hattenrath-Lehmann T.K."/>
            <person name="Talmage S.C."/>
            <person name="Walker E.A."/>
            <person name="Koch F."/>
            <person name="Burson A.M."/>
            <person name="Marcoval M.A."/>
            <person name="Tang Y.Z."/>
            <person name="Lecleir G.R."/>
            <person name="Coyne K.J."/>
            <person name="Berg G.M."/>
            <person name="Bertrand E.M."/>
            <person name="Saito M.A."/>
            <person name="Gladyshev V.N."/>
            <person name="Grigoriev I.V."/>
        </authorList>
    </citation>
    <scope>NUCLEOTIDE SEQUENCE [LARGE SCALE GENOMIC DNA]</scope>
    <source>
        <strain evidence="6">CCMP 1984</strain>
    </source>
</reference>
<dbReference type="SUPFAM" id="SSF53032">
    <property type="entry name" value="tRNA-intron endonuclease catalytic domain-like"/>
    <property type="match status" value="1"/>
</dbReference>
<dbReference type="Proteomes" id="UP000002729">
    <property type="component" value="Unassembled WGS sequence"/>
</dbReference>
<dbReference type="GO" id="GO:0006388">
    <property type="term" value="P:tRNA splicing, via endonucleolytic cleavage and ligation"/>
    <property type="evidence" value="ECO:0007669"/>
    <property type="project" value="InterPro"/>
</dbReference>
<dbReference type="GO" id="GO:0000213">
    <property type="term" value="F:tRNA-intron lyase activity"/>
    <property type="evidence" value="ECO:0007669"/>
    <property type="project" value="UniProtKB-EC"/>
</dbReference>
<keyword evidence="6" id="KW-1185">Reference proteome</keyword>
<feature type="domain" description="tRNA intron endonuclease catalytic" evidence="4">
    <location>
        <begin position="56"/>
        <end position="125"/>
    </location>
</feature>
<evidence type="ECO:0000313" key="5">
    <source>
        <dbReference type="EMBL" id="EGB08518.1"/>
    </source>
</evidence>
<evidence type="ECO:0000259" key="4">
    <source>
        <dbReference type="Pfam" id="PF01974"/>
    </source>
</evidence>
<dbReference type="GeneID" id="20218554"/>
<dbReference type="InterPro" id="IPR006676">
    <property type="entry name" value="tRNA_splic"/>
</dbReference>
<comment type="catalytic activity">
    <reaction evidence="3">
        <text>pretRNA = a 3'-half-tRNA molecule with a 5'-OH end + a 5'-half-tRNA molecule with a 2',3'-cyclic phosphate end + an intron with a 2',3'-cyclic phosphate and a 5'-hydroxyl terminus.</text>
        <dbReference type="EC" id="4.6.1.16"/>
    </reaction>
</comment>
<accession>F0Y7Z8</accession>
<feature type="non-terminal residue" evidence="5">
    <location>
        <position position="125"/>
    </location>
</feature>
<protein>
    <recommendedName>
        <fullName evidence="2">tRNA-intron lyase</fullName>
        <ecNumber evidence="2">4.6.1.16</ecNumber>
    </recommendedName>
</protein>
<dbReference type="RefSeq" id="XP_009036528.1">
    <property type="nucleotide sequence ID" value="XM_009038280.1"/>
</dbReference>
<proteinExistence type="inferred from homology"/>
<dbReference type="Gene3D" id="3.40.1350.10">
    <property type="match status" value="1"/>
</dbReference>
<name>F0Y7Z8_AURAN</name>
<dbReference type="GO" id="GO:0005737">
    <property type="term" value="C:cytoplasm"/>
    <property type="evidence" value="ECO:0007669"/>
    <property type="project" value="TreeGrafter"/>
</dbReference>
<dbReference type="EMBL" id="GL833127">
    <property type="protein sequence ID" value="EGB08518.1"/>
    <property type="molecule type" value="Genomic_DNA"/>
</dbReference>